<dbReference type="Proteomes" id="UP000587524">
    <property type="component" value="Unassembled WGS sequence"/>
</dbReference>
<organism evidence="1 2">
    <name type="scientific">Aminobacter ciceronei</name>
    <dbReference type="NCBI Taxonomy" id="150723"/>
    <lineage>
        <taxon>Bacteria</taxon>
        <taxon>Pseudomonadati</taxon>
        <taxon>Pseudomonadota</taxon>
        <taxon>Alphaproteobacteria</taxon>
        <taxon>Hyphomicrobiales</taxon>
        <taxon>Phyllobacteriaceae</taxon>
        <taxon>Aminobacter</taxon>
    </lineage>
</organism>
<dbReference type="EMBL" id="JACJHZ010000078">
    <property type="protein sequence ID" value="MBA9024658.1"/>
    <property type="molecule type" value="Genomic_DNA"/>
</dbReference>
<accession>A0ABR6CJ66</accession>
<protein>
    <submittedName>
        <fullName evidence="1">Uncharacterized protein</fullName>
    </submittedName>
</protein>
<gene>
    <name evidence="1" type="ORF">HNQ97_006699</name>
</gene>
<reference evidence="1 2" key="1">
    <citation type="submission" date="2020-08" db="EMBL/GenBank/DDBJ databases">
        <title>Genomic Encyclopedia of Type Strains, Phase IV (KMG-IV): sequencing the most valuable type-strain genomes for metagenomic binning, comparative biology and taxonomic classification.</title>
        <authorList>
            <person name="Goeker M."/>
        </authorList>
    </citation>
    <scope>NUCLEOTIDE SEQUENCE [LARGE SCALE GENOMIC DNA]</scope>
    <source>
        <strain evidence="1 2">DSM 17455</strain>
    </source>
</reference>
<name>A0ABR6CJ66_9HYPH</name>
<sequence length="67" mass="7186">MIDHLCRIGATVDIVAKHDDQLAAGQDGRVGNDLVLERAQFAIAAMDVADRIDDRSEQVDLDAPTPG</sequence>
<keyword evidence="2" id="KW-1185">Reference proteome</keyword>
<proteinExistence type="predicted"/>
<evidence type="ECO:0000313" key="1">
    <source>
        <dbReference type="EMBL" id="MBA9024658.1"/>
    </source>
</evidence>
<comment type="caution">
    <text evidence="1">The sequence shown here is derived from an EMBL/GenBank/DDBJ whole genome shotgun (WGS) entry which is preliminary data.</text>
</comment>
<evidence type="ECO:0000313" key="2">
    <source>
        <dbReference type="Proteomes" id="UP000587524"/>
    </source>
</evidence>